<comment type="caution">
    <text evidence="9">The sequence shown here is derived from an EMBL/GenBank/DDBJ whole genome shotgun (WGS) entry which is preliminary data.</text>
</comment>
<comment type="subcellular location">
    <subcellularLocation>
        <location evidence="1">Membrane</location>
        <topology evidence="1">Multi-pass membrane protein</topology>
    </subcellularLocation>
</comment>
<keyword evidence="10" id="KW-1185">Reference proteome</keyword>
<evidence type="ECO:0000256" key="4">
    <source>
        <dbReference type="ARBA" id="ARBA00022970"/>
    </source>
</evidence>
<feature type="transmembrane region" description="Helical" evidence="7">
    <location>
        <begin position="444"/>
        <end position="465"/>
    </location>
</feature>
<keyword evidence="5 7" id="KW-1133">Transmembrane helix</keyword>
<feature type="transmembrane region" description="Helical" evidence="7">
    <location>
        <begin position="200"/>
        <end position="220"/>
    </location>
</feature>
<proteinExistence type="predicted"/>
<dbReference type="GO" id="GO:0015179">
    <property type="term" value="F:L-amino acid transmembrane transporter activity"/>
    <property type="evidence" value="ECO:0007669"/>
    <property type="project" value="TreeGrafter"/>
</dbReference>
<dbReference type="InterPro" id="IPR013057">
    <property type="entry name" value="AA_transpt_TM"/>
</dbReference>
<keyword evidence="2" id="KW-0813">Transport</keyword>
<organism evidence="9 10">
    <name type="scientific">Ficus carica</name>
    <name type="common">Common fig</name>
    <dbReference type="NCBI Taxonomy" id="3494"/>
    <lineage>
        <taxon>Eukaryota</taxon>
        <taxon>Viridiplantae</taxon>
        <taxon>Streptophyta</taxon>
        <taxon>Embryophyta</taxon>
        <taxon>Tracheophyta</taxon>
        <taxon>Spermatophyta</taxon>
        <taxon>Magnoliopsida</taxon>
        <taxon>eudicotyledons</taxon>
        <taxon>Gunneridae</taxon>
        <taxon>Pentapetalae</taxon>
        <taxon>rosids</taxon>
        <taxon>fabids</taxon>
        <taxon>Rosales</taxon>
        <taxon>Moraceae</taxon>
        <taxon>Ficeae</taxon>
        <taxon>Ficus</taxon>
    </lineage>
</organism>
<evidence type="ECO:0000256" key="5">
    <source>
        <dbReference type="ARBA" id="ARBA00022989"/>
    </source>
</evidence>
<dbReference type="Proteomes" id="UP001187192">
    <property type="component" value="Unassembled WGS sequence"/>
</dbReference>
<dbReference type="GO" id="GO:0005774">
    <property type="term" value="C:vacuolar membrane"/>
    <property type="evidence" value="ECO:0007669"/>
    <property type="project" value="TreeGrafter"/>
</dbReference>
<evidence type="ECO:0000256" key="7">
    <source>
        <dbReference type="SAM" id="Phobius"/>
    </source>
</evidence>
<feature type="transmembrane region" description="Helical" evidence="7">
    <location>
        <begin position="113"/>
        <end position="134"/>
    </location>
</feature>
<evidence type="ECO:0000256" key="1">
    <source>
        <dbReference type="ARBA" id="ARBA00004141"/>
    </source>
</evidence>
<feature type="domain" description="Amino acid transporter transmembrane" evidence="8">
    <location>
        <begin position="83"/>
        <end position="465"/>
    </location>
</feature>
<feature type="transmembrane region" description="Helical" evidence="7">
    <location>
        <begin position="302"/>
        <end position="326"/>
    </location>
</feature>
<dbReference type="AlphaFoldDB" id="A0AA88DHW1"/>
<feature type="transmembrane region" description="Helical" evidence="7">
    <location>
        <begin position="411"/>
        <end position="432"/>
    </location>
</feature>
<evidence type="ECO:0000259" key="8">
    <source>
        <dbReference type="Pfam" id="PF01490"/>
    </source>
</evidence>
<gene>
    <name evidence="9" type="ORF">TIFTF001_011452</name>
</gene>
<sequence length="474" mass="50756">MIEADHHDQVHERHGGFSLTTPLLADELSEVAETGSGGHHFPASTARNTSVFTTCFNGLNALSGSNPKLEEVESNHDQATPGTTTFFKTCFNGLNALSGVGILSVPYALASGGWLSLILFFTIALAAFYSGLLIKRCMDFDSNIRTYPDIGERAFGSKGRIIISIIMYTELYLVSAGFLILEGDNLSNLFPGVGFEFGGFAIDGKQCFVLIVALVILPSVWLDNLSLLSYLSASGVLASAIILGSILWTGAFDGIGFHQVGTPLNLSGIPTAVSLFAFCYCAHPVFPTLYTSMKNKHQFSNVLLLCFILCTICYASMAVFGYLMFGPGVQSQITLNLPTAKLSSKVAIYTTLVNPIAKYALMVTPIIDAVKNSFPCPINKTLFSLLVGTTLVISSVIVALSVPFFASLMSLVGAFLSVTASIILPCLCYLKISGTYRRFGCELVLLVGTILMGVAVTVFGTYTSVLEIIGNLRM</sequence>
<dbReference type="PANTHER" id="PTHR22950">
    <property type="entry name" value="AMINO ACID TRANSPORTER"/>
    <property type="match status" value="1"/>
</dbReference>
<feature type="transmembrane region" description="Helical" evidence="7">
    <location>
        <begin position="382"/>
        <end position="405"/>
    </location>
</feature>
<protein>
    <recommendedName>
        <fullName evidence="8">Amino acid transporter transmembrane domain-containing protein</fullName>
    </recommendedName>
</protein>
<evidence type="ECO:0000313" key="10">
    <source>
        <dbReference type="Proteomes" id="UP001187192"/>
    </source>
</evidence>
<feature type="transmembrane region" description="Helical" evidence="7">
    <location>
        <begin position="346"/>
        <end position="370"/>
    </location>
</feature>
<accession>A0AA88DHW1</accession>
<evidence type="ECO:0000256" key="6">
    <source>
        <dbReference type="ARBA" id="ARBA00023136"/>
    </source>
</evidence>
<name>A0AA88DHW1_FICCA</name>
<keyword evidence="4" id="KW-0029">Amino-acid transport</keyword>
<feature type="transmembrane region" description="Helical" evidence="7">
    <location>
        <begin position="227"/>
        <end position="248"/>
    </location>
</feature>
<evidence type="ECO:0000256" key="2">
    <source>
        <dbReference type="ARBA" id="ARBA00022448"/>
    </source>
</evidence>
<dbReference type="PANTHER" id="PTHR22950:SF705">
    <property type="entry name" value="AMINO ACID TRANSPORTER AVT1I-LIKE"/>
    <property type="match status" value="1"/>
</dbReference>
<dbReference type="Pfam" id="PF01490">
    <property type="entry name" value="Aa_trans"/>
    <property type="match status" value="1"/>
</dbReference>
<evidence type="ECO:0000256" key="3">
    <source>
        <dbReference type="ARBA" id="ARBA00022692"/>
    </source>
</evidence>
<keyword evidence="3 7" id="KW-0812">Transmembrane</keyword>
<feature type="transmembrane region" description="Helical" evidence="7">
    <location>
        <begin position="161"/>
        <end position="180"/>
    </location>
</feature>
<feature type="transmembrane region" description="Helical" evidence="7">
    <location>
        <begin position="268"/>
        <end position="290"/>
    </location>
</feature>
<dbReference type="EMBL" id="BTGU01000014">
    <property type="protein sequence ID" value="GMN42234.1"/>
    <property type="molecule type" value="Genomic_DNA"/>
</dbReference>
<evidence type="ECO:0000313" key="9">
    <source>
        <dbReference type="EMBL" id="GMN42234.1"/>
    </source>
</evidence>
<reference evidence="9" key="1">
    <citation type="submission" date="2023-07" db="EMBL/GenBank/DDBJ databases">
        <title>draft genome sequence of fig (Ficus carica).</title>
        <authorList>
            <person name="Takahashi T."/>
            <person name="Nishimura K."/>
        </authorList>
    </citation>
    <scope>NUCLEOTIDE SEQUENCE</scope>
</reference>
<keyword evidence="6 7" id="KW-0472">Membrane</keyword>